<dbReference type="Proteomes" id="UP000748756">
    <property type="component" value="Unassembled WGS sequence"/>
</dbReference>
<feature type="transmembrane region" description="Helical" evidence="1">
    <location>
        <begin position="102"/>
        <end position="120"/>
    </location>
</feature>
<feature type="transmembrane region" description="Helical" evidence="1">
    <location>
        <begin position="55"/>
        <end position="77"/>
    </location>
</feature>
<evidence type="ECO:0008006" key="4">
    <source>
        <dbReference type="Google" id="ProtNLM"/>
    </source>
</evidence>
<protein>
    <recommendedName>
        <fullName evidence="4">Transmembrane protein</fullName>
    </recommendedName>
</protein>
<keyword evidence="1" id="KW-0812">Transmembrane</keyword>
<proteinExistence type="predicted"/>
<name>A0A9P5S7U4_9FUNG</name>
<evidence type="ECO:0000313" key="2">
    <source>
        <dbReference type="EMBL" id="KAF9156856.1"/>
    </source>
</evidence>
<comment type="caution">
    <text evidence="2">The sequence shown here is derived from an EMBL/GenBank/DDBJ whole genome shotgun (WGS) entry which is preliminary data.</text>
</comment>
<keyword evidence="1" id="KW-0472">Membrane</keyword>
<feature type="transmembrane region" description="Helical" evidence="1">
    <location>
        <begin position="132"/>
        <end position="150"/>
    </location>
</feature>
<evidence type="ECO:0000313" key="3">
    <source>
        <dbReference type="Proteomes" id="UP000748756"/>
    </source>
</evidence>
<evidence type="ECO:0000256" key="1">
    <source>
        <dbReference type="SAM" id="Phobius"/>
    </source>
</evidence>
<keyword evidence="3" id="KW-1185">Reference proteome</keyword>
<dbReference type="OrthoDB" id="3358048at2759"/>
<sequence length="196" mass="22541">MEQLQNLKRRPNATKQLFKGPLVDDESDFLPEEEQEELIESLRAANDNANDWFKFVLLAFSVMEIFTHLAFATYAWYSRVSKSGSFPDHHENPSQFFRESTSPAAATMFSLISFAIGMTIIKDTTRIGRDSLLVWTFVSVTPLVLMMGATEFSFELLWWSMPLLLQIVDLTSLWIMQSPDEEIIRLENSQYKLKGA</sequence>
<keyword evidence="1" id="KW-1133">Transmembrane helix</keyword>
<gene>
    <name evidence="2" type="ORF">BG015_000034</name>
</gene>
<organism evidence="2 3">
    <name type="scientific">Linnemannia schmuckeri</name>
    <dbReference type="NCBI Taxonomy" id="64567"/>
    <lineage>
        <taxon>Eukaryota</taxon>
        <taxon>Fungi</taxon>
        <taxon>Fungi incertae sedis</taxon>
        <taxon>Mucoromycota</taxon>
        <taxon>Mortierellomycotina</taxon>
        <taxon>Mortierellomycetes</taxon>
        <taxon>Mortierellales</taxon>
        <taxon>Mortierellaceae</taxon>
        <taxon>Linnemannia</taxon>
    </lineage>
</organism>
<reference evidence="2" key="1">
    <citation type="journal article" date="2020" name="Fungal Divers.">
        <title>Resolving the Mortierellaceae phylogeny through synthesis of multi-gene phylogenetics and phylogenomics.</title>
        <authorList>
            <person name="Vandepol N."/>
            <person name="Liber J."/>
            <person name="Desiro A."/>
            <person name="Na H."/>
            <person name="Kennedy M."/>
            <person name="Barry K."/>
            <person name="Grigoriev I.V."/>
            <person name="Miller A.N."/>
            <person name="O'Donnell K."/>
            <person name="Stajich J.E."/>
            <person name="Bonito G."/>
        </authorList>
    </citation>
    <scope>NUCLEOTIDE SEQUENCE</scope>
    <source>
        <strain evidence="2">NRRL 6426</strain>
    </source>
</reference>
<dbReference type="AlphaFoldDB" id="A0A9P5S7U4"/>
<dbReference type="EMBL" id="JAAAUQ010000010">
    <property type="protein sequence ID" value="KAF9156856.1"/>
    <property type="molecule type" value="Genomic_DNA"/>
</dbReference>
<accession>A0A9P5S7U4</accession>